<reference evidence="2 3" key="1">
    <citation type="journal article" date="2014" name="ISME J.">
        <title>Candidatus Competibacter-lineage genomes retrieved from metagenomes reveal functional metabolic diversity.</title>
        <authorList>
            <person name="McIlroy S.J."/>
            <person name="Albertsen M."/>
            <person name="Andresen E.K."/>
            <person name="Saunders A.M."/>
            <person name="Kristiansen R."/>
            <person name="Stokholm-Bjerregaard M."/>
            <person name="Nielsen K.L."/>
            <person name="Nielsen P.H."/>
        </authorList>
    </citation>
    <scope>NUCLEOTIDE SEQUENCE [LARGE SCALE GENOMIC DNA]</scope>
    <source>
        <strain evidence="2 3">Run_B_J11</strain>
    </source>
</reference>
<dbReference type="Proteomes" id="UP000019184">
    <property type="component" value="Unassembled WGS sequence"/>
</dbReference>
<dbReference type="AlphaFoldDB" id="A0A7U7J493"/>
<gene>
    <name evidence="2" type="ORF">BN874_230027</name>
</gene>
<evidence type="ECO:0000256" key="1">
    <source>
        <dbReference type="SAM" id="MobiDB-lite"/>
    </source>
</evidence>
<evidence type="ECO:0000313" key="2">
    <source>
        <dbReference type="EMBL" id="CDH45380.1"/>
    </source>
</evidence>
<name>A0A7U7J493_9GAMM</name>
<keyword evidence="3" id="KW-1185">Reference proteome</keyword>
<comment type="caution">
    <text evidence="2">The sequence shown here is derived from an EMBL/GenBank/DDBJ whole genome shotgun (WGS) entry which is preliminary data.</text>
</comment>
<feature type="region of interest" description="Disordered" evidence="1">
    <location>
        <begin position="246"/>
        <end position="284"/>
    </location>
</feature>
<evidence type="ECO:0000313" key="3">
    <source>
        <dbReference type="Proteomes" id="UP000019184"/>
    </source>
</evidence>
<proteinExistence type="predicted"/>
<sequence length="284" mass="31508">MFEGSLASSMKVMFLSRRLAWTGRPCIVLTLAVGIMENLSKSDGWFATQARCQACGSSVTLSYGTAYHGLGTDPVKFETVLRALAEGNSLRATARIVEVDKDQVGAWLDRAARQCRTVMLSLWRDLPVTECQLDELWSFIHTKQENLPGAKQYADTYGDAWVWLAFAPVWRLVLGFVIGKHDQASADRLLEQVAWVTDETVPFFTSDQWPAYTQALLATYGECGINRRDAGHEALIPSLVGDRAPTCRTPKSSNSGPAGALPPCTPPSCLASRRRWRPDWPNRR</sequence>
<accession>A0A7U7J493</accession>
<protein>
    <submittedName>
        <fullName evidence="2">Uncharacterized protein</fullName>
    </submittedName>
</protein>
<dbReference type="EMBL" id="CBTK010000146">
    <property type="protein sequence ID" value="CDH45380.1"/>
    <property type="molecule type" value="Genomic_DNA"/>
</dbReference>
<organism evidence="2 3">
    <name type="scientific">Candidatus Contendobacter odensis Run_B_J11</name>
    <dbReference type="NCBI Taxonomy" id="1400861"/>
    <lineage>
        <taxon>Bacteria</taxon>
        <taxon>Pseudomonadati</taxon>
        <taxon>Pseudomonadota</taxon>
        <taxon>Gammaproteobacteria</taxon>
        <taxon>Candidatus Competibacteraceae</taxon>
        <taxon>Candidatus Contendibacter</taxon>
    </lineage>
</organism>